<feature type="compositionally biased region" description="Polar residues" evidence="2">
    <location>
        <begin position="417"/>
        <end position="435"/>
    </location>
</feature>
<feature type="compositionally biased region" description="Low complexity" evidence="2">
    <location>
        <begin position="311"/>
        <end position="326"/>
    </location>
</feature>
<reference evidence="3 4" key="1">
    <citation type="submission" date="2016-09" db="EMBL/GenBank/DDBJ databases">
        <authorList>
            <person name="Capua I."/>
            <person name="De Benedictis P."/>
            <person name="Joannis T."/>
            <person name="Lombin L.H."/>
            <person name="Cattoli G."/>
        </authorList>
    </citation>
    <scope>NUCLEOTIDE SEQUENCE [LARGE SCALE GENOMIC DNA]</scope>
    <source>
        <strain evidence="3 4">IMI 309357</strain>
    </source>
</reference>
<accession>A0A1G4AR20</accession>
<sequence>MAQPRMPELVEMVRRQYHRFPSDTWETTRLALENPEPHRLFEHIETLISTRKIDAILRNNSGFRGLMASLYGQRYGWLQDADLGGARWESTQEEGVEDLATRAKEAEVNSREAEARKRDIMLRKIVEGTEDLDRWAKVLGFEGVVFSPAEIEAVAVKMKAESGSIEGEGHPGYGVGEEREKFGGLDATACLDGPEGTYGLSTYVGQSSLVAGVEPTQPEAVPRAPAEGGEAPRNPFTTEWRARDNPGGFKWPNTYDPYYTSGHYIKRSKKYKLPEYHLPPEEEEEEEEEDGGEDVSADEGEERDQSGGSMTPTALAATATTTQTWTKPVSTRITRFRGGGTKRNEGRDGRKDSRIPKPTASVPTATARLPEGNEGIRASVQISGVRGQSPPESSRPVIPSFVVDTRARPAHGETVRTESTTADPSAPSISVTDTSQTERTRPANQSGRGTLVFRTPSPALAPPSTHPRIYTPPRELIALESGSPSDASEDSDVDMIDVEKEDADDGETSDNLLSQPFDEQWLINWLKRDISTTDEDLRMIDYKGWRVHSPKIQLIRIKNFLADEDIDRTLDWERKFAEIGEFLQHCVRMEGATDKDWYVDLREAMGMLRTHWLFEEHHYGEKKLVVNFPEMSTTSTRLPPLLDGRDLVVEKRPKEAVRPRYLLHRVPESVQDVDYQIPGPLLRRTFLRWLREDGNLVWAADPSGQMPGSGRRGEVFKYEPDFNMALTEDEWFAKCIEGGPDTTSNELHGEANFYILVNEYIGGEVNEVEFQGKMRKTQIFYPEGEAQQRFARYRGAKRAALQQCLSHFDSVENVAIQSPFRKLVLPLTKKQKKQAEAEAGRNIVYKPHSIKEPPHGTKLDPLGLAYWHKQMRDSHLLRAEDMSKRTMADHREFLEDMEMPEDTVPLPLNFLGPVTPFNFLKEDEQEMVARYTLLRTLREKLTRAYNKNPRQMLDGVVKNIEFGFQGTDSWDMREVLVAHRDENGDRYLGINEFELYWMDFVCGPSTTAKAEQEVLPNLGREFEAFVARVQTLLDNPSQECLLAAQGRNIGLQQAALALNSGNRRGDYVFNEEAVNKFSRVLADHGRLGYERAETGEVTISRPKCDWHPEHRMNWAEGSDPWHPNTNPWHHANVPDPDDTSDWSSAFDNVQKIDASRDLTKKLLWSCAYRVGIELGELGKKLAYVDQQLNIPHEWEYRKVQLQDLAGSWGSNFARERPGEDGVTPLATYKSVVRAGDPGSWKEDMTEDQAIEHVRRGVIEELSRGDGTLWPSRPRFGKVGGKDVMTLHRERIWDWARPEVCGKKKKQFFSMNRWPVHLQSKERQEEIRRSVTDEGVREQAEAEELRARMDKVEERVKPTPEEIRRAQMARMLSVPYHEGNDERTEFFPGETEFWGGDTESQRLAIEERLKKLIDGELSPNDSTAPRGTGWVSRKPVQVPGSGSLESSGIDPGLVPRSIPSRFSLAPGGMSRSVTTGGGAAGENRPAPATPPLPDLEERRPLFPPRYPPRQGRRRVRFNVEDEASDGASE</sequence>
<keyword evidence="4" id="KW-1185">Reference proteome</keyword>
<name>A0A1G4AR20_9PEZI</name>
<dbReference type="OrthoDB" id="5422628at2759"/>
<feature type="region of interest" description="Disordered" evidence="2">
    <location>
        <begin position="279"/>
        <end position="470"/>
    </location>
</feature>
<dbReference type="Proteomes" id="UP000176998">
    <property type="component" value="Unassembled WGS sequence"/>
</dbReference>
<dbReference type="RefSeq" id="XP_022468790.1">
    <property type="nucleotide sequence ID" value="XM_022624713.1"/>
</dbReference>
<keyword evidence="1" id="KW-0175">Coiled coil</keyword>
<feature type="compositionally biased region" description="Basic and acidic residues" evidence="2">
    <location>
        <begin position="342"/>
        <end position="355"/>
    </location>
</feature>
<organism evidence="3 4">
    <name type="scientific">Colletotrichum orchidophilum</name>
    <dbReference type="NCBI Taxonomy" id="1209926"/>
    <lineage>
        <taxon>Eukaryota</taxon>
        <taxon>Fungi</taxon>
        <taxon>Dikarya</taxon>
        <taxon>Ascomycota</taxon>
        <taxon>Pezizomycotina</taxon>
        <taxon>Sordariomycetes</taxon>
        <taxon>Hypocreomycetidae</taxon>
        <taxon>Glomerellales</taxon>
        <taxon>Glomerellaceae</taxon>
        <taxon>Colletotrichum</taxon>
    </lineage>
</organism>
<dbReference type="PROSITE" id="PS00018">
    <property type="entry name" value="EF_HAND_1"/>
    <property type="match status" value="1"/>
</dbReference>
<dbReference type="InterPro" id="IPR018247">
    <property type="entry name" value="EF_Hand_1_Ca_BS"/>
</dbReference>
<feature type="region of interest" description="Disordered" evidence="2">
    <location>
        <begin position="214"/>
        <end position="247"/>
    </location>
</feature>
<dbReference type="GeneID" id="34566223"/>
<evidence type="ECO:0000313" key="3">
    <source>
        <dbReference type="EMBL" id="OHE91618.1"/>
    </source>
</evidence>
<evidence type="ECO:0000313" key="4">
    <source>
        <dbReference type="Proteomes" id="UP000176998"/>
    </source>
</evidence>
<protein>
    <submittedName>
        <fullName evidence="3">Uncharacterized protein</fullName>
    </submittedName>
</protein>
<proteinExistence type="predicted"/>
<gene>
    <name evidence="3" type="ORF">CORC01_13095</name>
</gene>
<feature type="compositionally biased region" description="Acidic residues" evidence="2">
    <location>
        <begin position="281"/>
        <end position="302"/>
    </location>
</feature>
<dbReference type="EMBL" id="MJBS01000177">
    <property type="protein sequence ID" value="OHE91618.1"/>
    <property type="molecule type" value="Genomic_DNA"/>
</dbReference>
<feature type="compositionally biased region" description="Basic and acidic residues" evidence="2">
    <location>
        <begin position="405"/>
        <end position="416"/>
    </location>
</feature>
<feature type="coiled-coil region" evidence="1">
    <location>
        <begin position="96"/>
        <end position="123"/>
    </location>
</feature>
<evidence type="ECO:0000256" key="1">
    <source>
        <dbReference type="SAM" id="Coils"/>
    </source>
</evidence>
<feature type="compositionally biased region" description="Acidic residues" evidence="2">
    <location>
        <begin position="1519"/>
        <end position="1528"/>
    </location>
</feature>
<comment type="caution">
    <text evidence="3">The sequence shown here is derived from an EMBL/GenBank/DDBJ whole genome shotgun (WGS) entry which is preliminary data.</text>
</comment>
<dbReference type="STRING" id="1209926.A0A1G4AR20"/>
<feature type="region of interest" description="Disordered" evidence="2">
    <location>
        <begin position="1415"/>
        <end position="1528"/>
    </location>
</feature>
<evidence type="ECO:0000256" key="2">
    <source>
        <dbReference type="SAM" id="MobiDB-lite"/>
    </source>
</evidence>